<name>A0A5C8VA47_9FLAO</name>
<dbReference type="AlphaFoldDB" id="A0A5C8VA47"/>
<proteinExistence type="predicted"/>
<keyword evidence="2" id="KW-1185">Reference proteome</keyword>
<comment type="caution">
    <text evidence="1">The sequence shown here is derived from an EMBL/GenBank/DDBJ whole genome shotgun (WGS) entry which is preliminary data.</text>
</comment>
<evidence type="ECO:0000313" key="1">
    <source>
        <dbReference type="EMBL" id="TXN38286.1"/>
    </source>
</evidence>
<evidence type="ECO:0000313" key="2">
    <source>
        <dbReference type="Proteomes" id="UP000321456"/>
    </source>
</evidence>
<protein>
    <submittedName>
        <fullName evidence="1">Uncharacterized protein</fullName>
    </submittedName>
</protein>
<sequence>MKLNLLIMGTEFDLNKALLPGGIRNELHLERASIAHRLLRLMVKENGKLEPIWKKLGEVIRAYEDENWSRNSNITQKQIEESDQAELKAEKERPWIRQYLVKNLEHFISN</sequence>
<dbReference type="EMBL" id="VRUR01000001">
    <property type="protein sequence ID" value="TXN38286.1"/>
    <property type="molecule type" value="Genomic_DNA"/>
</dbReference>
<organism evidence="1 2">
    <name type="scientific">Flagellimonas hymeniacidonis</name>
    <dbReference type="NCBI Taxonomy" id="2603628"/>
    <lineage>
        <taxon>Bacteria</taxon>
        <taxon>Pseudomonadati</taxon>
        <taxon>Bacteroidota</taxon>
        <taxon>Flavobacteriia</taxon>
        <taxon>Flavobacteriales</taxon>
        <taxon>Flavobacteriaceae</taxon>
        <taxon>Flagellimonas</taxon>
    </lineage>
</organism>
<reference evidence="1 2" key="1">
    <citation type="submission" date="2019-08" db="EMBL/GenBank/DDBJ databases">
        <title>Professor.</title>
        <authorList>
            <person name="Park J.S."/>
        </authorList>
    </citation>
    <scope>NUCLEOTIDE SEQUENCE [LARGE SCALE GENOMIC DNA]</scope>
    <source>
        <strain evidence="1 2">176CP5-101</strain>
    </source>
</reference>
<gene>
    <name evidence="1" type="ORF">FVB32_08325</name>
</gene>
<accession>A0A5C8VA47</accession>
<dbReference type="Proteomes" id="UP000321456">
    <property type="component" value="Unassembled WGS sequence"/>
</dbReference>